<proteinExistence type="inferred from homology"/>
<dbReference type="InterPro" id="IPR009100">
    <property type="entry name" value="AcylCoA_DH/oxidase_NM_dom_sf"/>
</dbReference>
<evidence type="ECO:0000259" key="8">
    <source>
        <dbReference type="Pfam" id="PF02771"/>
    </source>
</evidence>
<dbReference type="GO" id="GO:0003995">
    <property type="term" value="F:acyl-CoA dehydrogenase activity"/>
    <property type="evidence" value="ECO:0007669"/>
    <property type="project" value="TreeGrafter"/>
</dbReference>
<evidence type="ECO:0000259" key="6">
    <source>
        <dbReference type="Pfam" id="PF00441"/>
    </source>
</evidence>
<dbReference type="PANTHER" id="PTHR43884:SF12">
    <property type="entry name" value="ISOVALERYL-COA DEHYDROGENASE, MITOCHONDRIAL-RELATED"/>
    <property type="match status" value="1"/>
</dbReference>
<dbReference type="Gene3D" id="1.10.540.10">
    <property type="entry name" value="Acyl-CoA dehydrogenase/oxidase, N-terminal domain"/>
    <property type="match status" value="1"/>
</dbReference>
<feature type="domain" description="Acyl-CoA dehydrogenase/oxidase N-terminal" evidence="8">
    <location>
        <begin position="6"/>
        <end position="119"/>
    </location>
</feature>
<dbReference type="InterPro" id="IPR046373">
    <property type="entry name" value="Acyl-CoA_Oxase/DH_mid-dom_sf"/>
</dbReference>
<keyword evidence="3 5" id="KW-0285">Flavoprotein</keyword>
<accession>E7C3D3</accession>
<evidence type="ECO:0000256" key="5">
    <source>
        <dbReference type="RuleBase" id="RU362125"/>
    </source>
</evidence>
<evidence type="ECO:0000259" key="7">
    <source>
        <dbReference type="Pfam" id="PF02770"/>
    </source>
</evidence>
<reference evidence="9" key="1">
    <citation type="submission" date="2010-01" db="EMBL/GenBank/DDBJ databases">
        <title>Genome fragments of uncultured bacteria from the North Pacific subtropical Gyre.</title>
        <authorList>
            <person name="Pham V.D."/>
            <person name="Delong E.F."/>
        </authorList>
    </citation>
    <scope>NUCLEOTIDE SEQUENCE</scope>
</reference>
<dbReference type="InterPro" id="IPR006091">
    <property type="entry name" value="Acyl-CoA_Oxase/DH_mid-dom"/>
</dbReference>
<dbReference type="Pfam" id="PF00441">
    <property type="entry name" value="Acyl-CoA_dh_1"/>
    <property type="match status" value="1"/>
</dbReference>
<dbReference type="PANTHER" id="PTHR43884">
    <property type="entry name" value="ACYL-COA DEHYDROGENASE"/>
    <property type="match status" value="1"/>
</dbReference>
<comment type="cofactor">
    <cofactor evidence="1 5">
        <name>FAD</name>
        <dbReference type="ChEBI" id="CHEBI:57692"/>
    </cofactor>
</comment>
<dbReference type="SUPFAM" id="SSF47203">
    <property type="entry name" value="Acyl-CoA dehydrogenase C-terminal domain-like"/>
    <property type="match status" value="1"/>
</dbReference>
<sequence length="414" mass="46187">MDFSFNEEQLTWQKKAREFANTKIRPISMDRDQIEGGFGPWDWSVIEEGSKLGFRTQAVPKKWGGEGTGFVTQALVMMELAKGDSAICKAFSQNWKWSHLIVNACNEDQKERFLKPFIKDHRYLIGRGITEPNAGCDNRFPPKEDPESGYRLKAERDGDSWILNGDKCFIANGSVGSLFLLDARTNAKVDIKRGGTLFLVPKDTPGFTVGKIFNKRGWRFYQNAELIFENARVPHANVIGNVGTGSVKAGGGDTTGGDLFGDLELAANAVGVCDDAIEMAMKFVDNHEKSGKYLIDHQLVQLSISEMHMLTEALRSLVMRVAWEHDQGRRSAIGVFMVNYSTDVIQRVTKLNMKIHGAEGIRANPRVDKLVRDSMVWSHLAGDTVLRLKAVSKLDFPNAWSDRKVPLSTSQAAE</sequence>
<evidence type="ECO:0000256" key="1">
    <source>
        <dbReference type="ARBA" id="ARBA00001974"/>
    </source>
</evidence>
<keyword evidence="5" id="KW-0560">Oxidoreductase</keyword>
<dbReference type="Pfam" id="PF02770">
    <property type="entry name" value="Acyl-CoA_dh_M"/>
    <property type="match status" value="1"/>
</dbReference>
<dbReference type="InterPro" id="IPR037069">
    <property type="entry name" value="AcylCoA_DH/ox_N_sf"/>
</dbReference>
<evidence type="ECO:0000256" key="3">
    <source>
        <dbReference type="ARBA" id="ARBA00022630"/>
    </source>
</evidence>
<organism evidence="9">
    <name type="scientific">uncultured nuHF2 cluster bacterium HF0130_29D04</name>
    <dbReference type="NCBI Taxonomy" id="723587"/>
    <lineage>
        <taxon>Bacteria</taxon>
        <taxon>environmental samples</taxon>
    </lineage>
</organism>
<dbReference type="SUPFAM" id="SSF56645">
    <property type="entry name" value="Acyl-CoA dehydrogenase NM domain-like"/>
    <property type="match status" value="1"/>
</dbReference>
<dbReference type="InterPro" id="IPR013786">
    <property type="entry name" value="AcylCoA_DH/ox_N"/>
</dbReference>
<evidence type="ECO:0000313" key="9">
    <source>
        <dbReference type="EMBL" id="ADI21957.1"/>
    </source>
</evidence>
<keyword evidence="4 5" id="KW-0274">FAD</keyword>
<dbReference type="InterPro" id="IPR036250">
    <property type="entry name" value="AcylCo_DH-like_C"/>
</dbReference>
<dbReference type="InterPro" id="IPR009075">
    <property type="entry name" value="AcylCo_DH/oxidase_C"/>
</dbReference>
<dbReference type="AlphaFoldDB" id="E7C3D3"/>
<dbReference type="EMBL" id="GU567970">
    <property type="protein sequence ID" value="ADI21957.1"/>
    <property type="molecule type" value="Genomic_DNA"/>
</dbReference>
<dbReference type="Gene3D" id="1.20.140.10">
    <property type="entry name" value="Butyryl-CoA Dehydrogenase, subunit A, domain 3"/>
    <property type="match status" value="1"/>
</dbReference>
<dbReference type="GO" id="GO:0050660">
    <property type="term" value="F:flavin adenine dinucleotide binding"/>
    <property type="evidence" value="ECO:0007669"/>
    <property type="project" value="InterPro"/>
</dbReference>
<evidence type="ECO:0000256" key="4">
    <source>
        <dbReference type="ARBA" id="ARBA00022827"/>
    </source>
</evidence>
<feature type="domain" description="Acyl-CoA dehydrogenase/oxidase C-terminal" evidence="6">
    <location>
        <begin position="265"/>
        <end position="384"/>
    </location>
</feature>
<dbReference type="Pfam" id="PF02771">
    <property type="entry name" value="Acyl-CoA_dh_N"/>
    <property type="match status" value="1"/>
</dbReference>
<evidence type="ECO:0000256" key="2">
    <source>
        <dbReference type="ARBA" id="ARBA00009347"/>
    </source>
</evidence>
<protein>
    <submittedName>
        <fullName evidence="9">Acyl-CoA dehydrogenases</fullName>
    </submittedName>
</protein>
<name>E7C3D3_9BACT</name>
<comment type="similarity">
    <text evidence="2 5">Belongs to the acyl-CoA dehydrogenase family.</text>
</comment>
<feature type="domain" description="Acyl-CoA oxidase/dehydrogenase middle" evidence="7">
    <location>
        <begin position="128"/>
        <end position="230"/>
    </location>
</feature>
<dbReference type="Gene3D" id="2.40.110.10">
    <property type="entry name" value="Butyryl-CoA Dehydrogenase, subunit A, domain 2"/>
    <property type="match status" value="1"/>
</dbReference>